<evidence type="ECO:0000313" key="14">
    <source>
        <dbReference type="Proteomes" id="UP000198432"/>
    </source>
</evidence>
<dbReference type="PROSITE" id="PS00462">
    <property type="entry name" value="G_GLU_TRANSPEPTIDASE"/>
    <property type="match status" value="1"/>
</dbReference>
<feature type="binding site" evidence="10">
    <location>
        <begin position="466"/>
        <end position="467"/>
    </location>
    <ligand>
        <name>L-glutamate</name>
        <dbReference type="ChEBI" id="CHEBI:29985"/>
    </ligand>
</feature>
<comment type="catalytic activity">
    <reaction evidence="2 11">
        <text>glutathione + H2O = L-cysteinylglycine + L-glutamate</text>
        <dbReference type="Rhea" id="RHEA:28807"/>
        <dbReference type="ChEBI" id="CHEBI:15377"/>
        <dbReference type="ChEBI" id="CHEBI:29985"/>
        <dbReference type="ChEBI" id="CHEBI:57925"/>
        <dbReference type="ChEBI" id="CHEBI:61694"/>
        <dbReference type="EC" id="3.4.19.13"/>
    </reaction>
</comment>
<gene>
    <name evidence="13" type="ORF">SAMN06296052_110100</name>
</gene>
<dbReference type="PROSITE" id="PS51257">
    <property type="entry name" value="PROKAR_LIPOPROTEIN"/>
    <property type="match status" value="1"/>
</dbReference>
<evidence type="ECO:0000256" key="1">
    <source>
        <dbReference type="ARBA" id="ARBA00001049"/>
    </source>
</evidence>
<feature type="signal peptide" evidence="12">
    <location>
        <begin position="1"/>
        <end position="37"/>
    </location>
</feature>
<keyword evidence="6 11" id="KW-0865">Zymogen</keyword>
<dbReference type="GO" id="GO:0036374">
    <property type="term" value="F:glutathione hydrolase activity"/>
    <property type="evidence" value="ECO:0007669"/>
    <property type="project" value="UniProtKB-UniRule"/>
</dbReference>
<dbReference type="GO" id="GO:0103068">
    <property type="term" value="F:leukotriene C4 gamma-glutamyl transferase activity"/>
    <property type="evidence" value="ECO:0007669"/>
    <property type="project" value="UniProtKB-EC"/>
</dbReference>
<evidence type="ECO:0000256" key="3">
    <source>
        <dbReference type="ARBA" id="ARBA00009381"/>
    </source>
</evidence>
<evidence type="ECO:0000256" key="11">
    <source>
        <dbReference type="RuleBase" id="RU368036"/>
    </source>
</evidence>
<evidence type="ECO:0000256" key="2">
    <source>
        <dbReference type="ARBA" id="ARBA00001089"/>
    </source>
</evidence>
<dbReference type="Proteomes" id="UP000198432">
    <property type="component" value="Unassembled WGS sequence"/>
</dbReference>
<dbReference type="InterPro" id="IPR043138">
    <property type="entry name" value="GGT_lsub"/>
</dbReference>
<dbReference type="Gene3D" id="1.10.246.130">
    <property type="match status" value="1"/>
</dbReference>
<dbReference type="Pfam" id="PF01019">
    <property type="entry name" value="G_glu_transpept"/>
    <property type="match status" value="1"/>
</dbReference>
<comment type="PTM">
    <text evidence="11">Cleaved by autocatalysis into a large and a small subunit.</text>
</comment>
<sequence length="584" mass="62486">MRKRPLFTLRAPFLQALRAGMLLFALLPALLSSCTTAPTEADVTASERGLIADSALVVSAHPDASRIGMEIMRKGGNAYDAAIATQFALAVAFPIAGNIGGGGFMVYRTAAGETGTLDFRETAPGAAVETMYQDSVGNVVDGLSTDGHLAVGVPGAVDGMVQVHNKLGSLPWEELLQPAIDLARNGVVLTEKEADGLNRAQAAFLKNNKHIPYLVRDKAWQTGDTLRHPDLARTLERIRDKGRAGFYAGETADLLVEEMNRGGGIISHQDLENYKAVWRQPVTGEYKGYKVISMAPPSSGGIALLQLLQMVEPYNLSKNGWQSTETVQVMTEAERRVYADRAEYLGDPGFVAVPVQELLDEEYLRERMSSMSLAQATPSSAIKAGTLPVYESDQTTHFSVVDPAGNAVSVTTTLNGAYGSKVVVEGAGYLLNNEMDDFSAKPGVPNMFGLVGGKANAIAPGKRMLSSMTPTILEKDGKLFMVVGTPGGSTIITSVYQAILNVLEHDMTMQEAVAAPRFHHQWLPDEIQQEPKALSPAVRAALLQKGYKLQERSPYGRVDAILVLPGGELEAGADPRGDDAAAGF</sequence>
<keyword evidence="12" id="KW-0732">Signal</keyword>
<dbReference type="RefSeq" id="WP_245842511.1">
    <property type="nucleotide sequence ID" value="NZ_FZOQ01000010.1"/>
</dbReference>
<feature type="binding site" evidence="10">
    <location>
        <begin position="413"/>
        <end position="415"/>
    </location>
    <ligand>
        <name>L-glutamate</name>
        <dbReference type="ChEBI" id="CHEBI:29985"/>
    </ligand>
</feature>
<dbReference type="AlphaFoldDB" id="A0A239G7P9"/>
<feature type="active site" description="Nucleophile" evidence="9">
    <location>
        <position position="395"/>
    </location>
</feature>
<dbReference type="EC" id="3.4.19.13" evidence="11"/>
<proteinExistence type="inferred from homology"/>
<dbReference type="EMBL" id="FZOQ01000010">
    <property type="protein sequence ID" value="SNS65101.1"/>
    <property type="molecule type" value="Genomic_DNA"/>
</dbReference>
<evidence type="ECO:0000256" key="9">
    <source>
        <dbReference type="PIRSR" id="PIRSR600101-1"/>
    </source>
</evidence>
<evidence type="ECO:0000256" key="7">
    <source>
        <dbReference type="ARBA" id="ARBA00023315"/>
    </source>
</evidence>
<accession>A0A239G7P9</accession>
<protein>
    <recommendedName>
        <fullName evidence="11">Glutathione hydrolase proenzyme</fullName>
        <ecNumber evidence="11">2.3.2.2</ecNumber>
        <ecNumber evidence="11">3.4.19.13</ecNumber>
    </recommendedName>
    <component>
        <recommendedName>
            <fullName evidence="11">Glutathione hydrolase large chain</fullName>
        </recommendedName>
    </component>
    <component>
        <recommendedName>
            <fullName evidence="11">Glutathione hydrolase small chain</fullName>
        </recommendedName>
    </component>
</protein>
<dbReference type="EC" id="2.3.2.2" evidence="11"/>
<comment type="catalytic activity">
    <reaction evidence="1 11">
        <text>an S-substituted glutathione + H2O = an S-substituted L-cysteinylglycine + L-glutamate</text>
        <dbReference type="Rhea" id="RHEA:59468"/>
        <dbReference type="ChEBI" id="CHEBI:15377"/>
        <dbReference type="ChEBI" id="CHEBI:29985"/>
        <dbReference type="ChEBI" id="CHEBI:90779"/>
        <dbReference type="ChEBI" id="CHEBI:143103"/>
        <dbReference type="EC" id="3.4.19.13"/>
    </reaction>
</comment>
<evidence type="ECO:0000256" key="5">
    <source>
        <dbReference type="ARBA" id="ARBA00022801"/>
    </source>
</evidence>
<evidence type="ECO:0000313" key="13">
    <source>
        <dbReference type="EMBL" id="SNS65101.1"/>
    </source>
</evidence>
<organism evidence="13 14">
    <name type="scientific">Pontibacter ummariensis</name>
    <dbReference type="NCBI Taxonomy" id="1610492"/>
    <lineage>
        <taxon>Bacteria</taxon>
        <taxon>Pseudomonadati</taxon>
        <taxon>Bacteroidota</taxon>
        <taxon>Cytophagia</taxon>
        <taxon>Cytophagales</taxon>
        <taxon>Hymenobacteraceae</taxon>
        <taxon>Pontibacter</taxon>
    </lineage>
</organism>
<dbReference type="InterPro" id="IPR055262">
    <property type="entry name" value="GGT_CS"/>
</dbReference>
<dbReference type="Gene3D" id="3.60.20.40">
    <property type="match status" value="1"/>
</dbReference>
<evidence type="ECO:0000256" key="4">
    <source>
        <dbReference type="ARBA" id="ARBA00022679"/>
    </source>
</evidence>
<evidence type="ECO:0000256" key="10">
    <source>
        <dbReference type="PIRSR" id="PIRSR600101-2"/>
    </source>
</evidence>
<feature type="binding site" evidence="10">
    <location>
        <position position="488"/>
    </location>
    <ligand>
        <name>L-glutamate</name>
        <dbReference type="ChEBI" id="CHEBI:29985"/>
    </ligand>
</feature>
<dbReference type="InterPro" id="IPR043137">
    <property type="entry name" value="GGT_ssub_C"/>
</dbReference>
<comment type="pathway">
    <text evidence="11">Sulfur metabolism; glutathione metabolism.</text>
</comment>
<feature type="binding site" evidence="10">
    <location>
        <position position="120"/>
    </location>
    <ligand>
        <name>L-glutamate</name>
        <dbReference type="ChEBI" id="CHEBI:29985"/>
    </ligand>
</feature>
<evidence type="ECO:0000256" key="6">
    <source>
        <dbReference type="ARBA" id="ARBA00023145"/>
    </source>
</evidence>
<comment type="subunit">
    <text evidence="11">This enzyme consists of two polypeptide chains, which are synthesized in precursor form from a single polypeptide.</text>
</comment>
<dbReference type="InterPro" id="IPR000101">
    <property type="entry name" value="GGT_peptidase"/>
</dbReference>
<keyword evidence="5 11" id="KW-0378">Hydrolase</keyword>
<keyword evidence="14" id="KW-1185">Reference proteome</keyword>
<evidence type="ECO:0000256" key="8">
    <source>
        <dbReference type="ARBA" id="ARBA00047417"/>
    </source>
</evidence>
<reference evidence="14" key="1">
    <citation type="submission" date="2017-06" db="EMBL/GenBank/DDBJ databases">
        <authorList>
            <person name="Varghese N."/>
            <person name="Submissions S."/>
        </authorList>
    </citation>
    <scope>NUCLEOTIDE SEQUENCE [LARGE SCALE GENOMIC DNA]</scope>
    <source>
        <strain evidence="14">NKM1</strain>
    </source>
</reference>
<keyword evidence="4 11" id="KW-0808">Transferase</keyword>
<dbReference type="GO" id="GO:0006751">
    <property type="term" value="P:glutathione catabolic process"/>
    <property type="evidence" value="ECO:0007669"/>
    <property type="project" value="UniProtKB-UniRule"/>
</dbReference>
<feature type="chain" id="PRO_5012986444" description="Glutathione hydrolase proenzyme" evidence="12">
    <location>
        <begin position="38"/>
        <end position="584"/>
    </location>
</feature>
<keyword evidence="7 11" id="KW-0012">Acyltransferase</keyword>
<dbReference type="GO" id="GO:0006750">
    <property type="term" value="P:glutathione biosynthetic process"/>
    <property type="evidence" value="ECO:0007669"/>
    <property type="project" value="UniProtKB-KW"/>
</dbReference>
<evidence type="ECO:0000256" key="12">
    <source>
        <dbReference type="SAM" id="SignalP"/>
    </source>
</evidence>
<feature type="binding site" evidence="10">
    <location>
        <position position="437"/>
    </location>
    <ligand>
        <name>L-glutamate</name>
        <dbReference type="ChEBI" id="CHEBI:29985"/>
    </ligand>
</feature>
<dbReference type="SUPFAM" id="SSF56235">
    <property type="entry name" value="N-terminal nucleophile aminohydrolases (Ntn hydrolases)"/>
    <property type="match status" value="1"/>
</dbReference>
<comment type="catalytic activity">
    <reaction evidence="8 11">
        <text>an N-terminal (5-L-glutamyl)-[peptide] + an alpha-amino acid = 5-L-glutamyl amino acid + an N-terminal L-alpha-aminoacyl-[peptide]</text>
        <dbReference type="Rhea" id="RHEA:23904"/>
        <dbReference type="Rhea" id="RHEA-COMP:9780"/>
        <dbReference type="Rhea" id="RHEA-COMP:9795"/>
        <dbReference type="ChEBI" id="CHEBI:77644"/>
        <dbReference type="ChEBI" id="CHEBI:78597"/>
        <dbReference type="ChEBI" id="CHEBI:78599"/>
        <dbReference type="ChEBI" id="CHEBI:78608"/>
        <dbReference type="EC" id="2.3.2.2"/>
    </reaction>
</comment>
<dbReference type="PANTHER" id="PTHR43199">
    <property type="entry name" value="GLUTATHIONE HYDROLASE"/>
    <property type="match status" value="1"/>
</dbReference>
<name>A0A239G7P9_9BACT</name>
<dbReference type="NCBIfam" id="TIGR00066">
    <property type="entry name" value="g_glut_trans"/>
    <property type="match status" value="1"/>
</dbReference>
<dbReference type="InterPro" id="IPR029055">
    <property type="entry name" value="Ntn_hydrolases_N"/>
</dbReference>
<keyword evidence="11" id="KW-0317">Glutathione biosynthesis</keyword>
<dbReference type="InterPro" id="IPR051792">
    <property type="entry name" value="GGT_bact"/>
</dbReference>
<dbReference type="UniPathway" id="UPA00204"/>
<comment type="similarity">
    <text evidence="3 11">Belongs to the gamma-glutamyltransferase family.</text>
</comment>
<dbReference type="PANTHER" id="PTHR43199:SF1">
    <property type="entry name" value="GLUTATHIONE HYDROLASE PROENZYME"/>
    <property type="match status" value="1"/>
</dbReference>
<dbReference type="PRINTS" id="PR01210">
    <property type="entry name" value="GGTRANSPTASE"/>
</dbReference>